<dbReference type="WBParaSite" id="Pan_g11255.t1">
    <property type="protein sequence ID" value="Pan_g11255.t1"/>
    <property type="gene ID" value="Pan_g11255"/>
</dbReference>
<evidence type="ECO:0000313" key="2">
    <source>
        <dbReference type="WBParaSite" id="Pan_g11255.t1"/>
    </source>
</evidence>
<dbReference type="AlphaFoldDB" id="A0A7E4UPJ4"/>
<keyword evidence="1" id="KW-1185">Reference proteome</keyword>
<protein>
    <submittedName>
        <fullName evidence="2">SCP domain-containing protein</fullName>
    </submittedName>
</protein>
<evidence type="ECO:0000313" key="1">
    <source>
        <dbReference type="Proteomes" id="UP000492821"/>
    </source>
</evidence>
<reference evidence="2" key="2">
    <citation type="submission" date="2020-10" db="UniProtKB">
        <authorList>
            <consortium name="WormBaseParasite"/>
        </authorList>
    </citation>
    <scope>IDENTIFICATION</scope>
</reference>
<dbReference type="Proteomes" id="UP000492821">
    <property type="component" value="Unassembled WGS sequence"/>
</dbReference>
<organism evidence="1 2">
    <name type="scientific">Panagrellus redivivus</name>
    <name type="common">Microworm</name>
    <dbReference type="NCBI Taxonomy" id="6233"/>
    <lineage>
        <taxon>Eukaryota</taxon>
        <taxon>Metazoa</taxon>
        <taxon>Ecdysozoa</taxon>
        <taxon>Nematoda</taxon>
        <taxon>Chromadorea</taxon>
        <taxon>Rhabditida</taxon>
        <taxon>Tylenchina</taxon>
        <taxon>Panagrolaimomorpha</taxon>
        <taxon>Panagrolaimoidea</taxon>
        <taxon>Panagrolaimidae</taxon>
        <taxon>Panagrellus</taxon>
    </lineage>
</organism>
<name>A0A7E4UPJ4_PANRE</name>
<proteinExistence type="predicted"/>
<reference evidence="1" key="1">
    <citation type="journal article" date="2013" name="Genetics">
        <title>The draft genome and transcriptome of Panagrellus redivivus are shaped by the harsh demands of a free-living lifestyle.</title>
        <authorList>
            <person name="Srinivasan J."/>
            <person name="Dillman A.R."/>
            <person name="Macchietto M.G."/>
            <person name="Heikkinen L."/>
            <person name="Lakso M."/>
            <person name="Fracchia K.M."/>
            <person name="Antoshechkin I."/>
            <person name="Mortazavi A."/>
            <person name="Wong G."/>
            <person name="Sternberg P.W."/>
        </authorList>
    </citation>
    <scope>NUCLEOTIDE SEQUENCE [LARGE SCALE GENOMIC DNA]</scope>
    <source>
        <strain evidence="1">MT8872</strain>
    </source>
</reference>
<sequence>MSGILSLSKRQPDLLKEAEEKSASAVAADNLHSAIAVTAIERASDGPYMKPINSAHELQTDLSLMKKTIGQWVDDRRLLAGNAQAEHTINELYAAANINRGPSGAFQSSRLHFDMLIGRDEQITPADYLNFEYNYSM</sequence>
<accession>A0A7E4UPJ4</accession>